<evidence type="ECO:0000313" key="4">
    <source>
        <dbReference type="Proteomes" id="UP000009168"/>
    </source>
</evidence>
<keyword evidence="1" id="KW-0175">Coiled coil</keyword>
<dbReference type="EMBL" id="GG662441">
    <property type="protein sequence ID" value="EAS04842.1"/>
    <property type="molecule type" value="Genomic_DNA"/>
</dbReference>
<dbReference type="Proteomes" id="UP000009168">
    <property type="component" value="Unassembled WGS sequence"/>
</dbReference>
<dbReference type="AlphaFoldDB" id="I7M438"/>
<protein>
    <submittedName>
        <fullName evidence="3">Uncharacterized protein</fullName>
    </submittedName>
</protein>
<evidence type="ECO:0000313" key="3">
    <source>
        <dbReference type="EMBL" id="EAS04842.1"/>
    </source>
</evidence>
<dbReference type="GeneID" id="7830488"/>
<feature type="compositionally biased region" description="Polar residues" evidence="2">
    <location>
        <begin position="285"/>
        <end position="294"/>
    </location>
</feature>
<accession>I7M438</accession>
<dbReference type="HOGENOM" id="CLU_724597_0_0_1"/>
<organism evidence="3 4">
    <name type="scientific">Tetrahymena thermophila (strain SB210)</name>
    <dbReference type="NCBI Taxonomy" id="312017"/>
    <lineage>
        <taxon>Eukaryota</taxon>
        <taxon>Sar</taxon>
        <taxon>Alveolata</taxon>
        <taxon>Ciliophora</taxon>
        <taxon>Intramacronucleata</taxon>
        <taxon>Oligohymenophorea</taxon>
        <taxon>Hymenostomatida</taxon>
        <taxon>Tetrahymenina</taxon>
        <taxon>Tetrahymenidae</taxon>
        <taxon>Tetrahymena</taxon>
    </lineage>
</organism>
<feature type="region of interest" description="Disordered" evidence="2">
    <location>
        <begin position="277"/>
        <end position="310"/>
    </location>
</feature>
<dbReference type="RefSeq" id="XP_001025087.1">
    <property type="nucleotide sequence ID" value="XM_001025087.1"/>
</dbReference>
<gene>
    <name evidence="3" type="ORF">TTHERM_00467920</name>
</gene>
<proteinExistence type="predicted"/>
<sequence>MNTLNSESSGSNLNNSKPSYYQDYLYQDEGLCNRGAANSHRFYSQKYQARFLDQSDDRTCDKINTSFYYDTKMQTIQQLQNQVEKLVEELRTQIHINKDILYENEKLQIKYRRLKQMVLEYIQNDETDTERIFNNYNTTLEKLVSQQQKLKEALINSEKKKYIDVNKLYDERKLEEQFLKIKQENTQLKQKLGRPRNDLNQDQMIDKYIKEERQRTPSKHKEKNKIQDAKNILSKLMNKENLDRLSKEISNQRYVGLDQNVHFFYNNDENMYKYREKSKEDTNRLNKSQNNSKNTPKKQKSKQDYQSNHPKGQVLQNLYSFGYRSHHSSSQNSEDQIDDLVNYNTKLNKNISQFPQKYQINDNYINKSVSQNQLKPHKNYHQ</sequence>
<dbReference type="KEGG" id="tet:TTHERM_00467920"/>
<evidence type="ECO:0000256" key="1">
    <source>
        <dbReference type="SAM" id="Coils"/>
    </source>
</evidence>
<keyword evidence="4" id="KW-1185">Reference proteome</keyword>
<evidence type="ECO:0000256" key="2">
    <source>
        <dbReference type="SAM" id="MobiDB-lite"/>
    </source>
</evidence>
<reference evidence="4" key="1">
    <citation type="journal article" date="2006" name="PLoS Biol.">
        <title>Macronuclear genome sequence of the ciliate Tetrahymena thermophila, a model eukaryote.</title>
        <authorList>
            <person name="Eisen J.A."/>
            <person name="Coyne R.S."/>
            <person name="Wu M."/>
            <person name="Wu D."/>
            <person name="Thiagarajan M."/>
            <person name="Wortman J.R."/>
            <person name="Badger J.H."/>
            <person name="Ren Q."/>
            <person name="Amedeo P."/>
            <person name="Jones K.M."/>
            <person name="Tallon L.J."/>
            <person name="Delcher A.L."/>
            <person name="Salzberg S.L."/>
            <person name="Silva J.C."/>
            <person name="Haas B.J."/>
            <person name="Majoros W.H."/>
            <person name="Farzad M."/>
            <person name="Carlton J.M."/>
            <person name="Smith R.K. Jr."/>
            <person name="Garg J."/>
            <person name="Pearlman R.E."/>
            <person name="Karrer K.M."/>
            <person name="Sun L."/>
            <person name="Manning G."/>
            <person name="Elde N.C."/>
            <person name="Turkewitz A.P."/>
            <person name="Asai D.J."/>
            <person name="Wilkes D.E."/>
            <person name="Wang Y."/>
            <person name="Cai H."/>
            <person name="Collins K."/>
            <person name="Stewart B.A."/>
            <person name="Lee S.R."/>
            <person name="Wilamowska K."/>
            <person name="Weinberg Z."/>
            <person name="Ruzzo W.L."/>
            <person name="Wloga D."/>
            <person name="Gaertig J."/>
            <person name="Frankel J."/>
            <person name="Tsao C.-C."/>
            <person name="Gorovsky M.A."/>
            <person name="Keeling P.J."/>
            <person name="Waller R.F."/>
            <person name="Patron N.J."/>
            <person name="Cherry J.M."/>
            <person name="Stover N.A."/>
            <person name="Krieger C.J."/>
            <person name="del Toro C."/>
            <person name="Ryder H.F."/>
            <person name="Williamson S.C."/>
            <person name="Barbeau R.A."/>
            <person name="Hamilton E.P."/>
            <person name="Orias E."/>
        </authorList>
    </citation>
    <scope>NUCLEOTIDE SEQUENCE [LARGE SCALE GENOMIC DNA]</scope>
    <source>
        <strain evidence="4">SB210</strain>
    </source>
</reference>
<dbReference type="InParanoid" id="I7M438"/>
<name>I7M438_TETTS</name>
<feature type="coiled-coil region" evidence="1">
    <location>
        <begin position="69"/>
        <end position="191"/>
    </location>
</feature>